<dbReference type="Pfam" id="PF12698">
    <property type="entry name" value="ABC2_membrane_3"/>
    <property type="match status" value="1"/>
</dbReference>
<comment type="subcellular location">
    <subcellularLocation>
        <location evidence="1">Membrane</location>
        <topology evidence="1">Multi-pass membrane protein</topology>
    </subcellularLocation>
</comment>
<keyword evidence="2 5" id="KW-0812">Transmembrane</keyword>
<dbReference type="RefSeq" id="WP_277531268.1">
    <property type="nucleotide sequence ID" value="NZ_JAPDIA010000003.1"/>
</dbReference>
<dbReference type="GO" id="GO:0140359">
    <property type="term" value="F:ABC-type transporter activity"/>
    <property type="evidence" value="ECO:0007669"/>
    <property type="project" value="InterPro"/>
</dbReference>
<feature type="transmembrane region" description="Helical" evidence="5">
    <location>
        <begin position="325"/>
        <end position="344"/>
    </location>
</feature>
<feature type="transmembrane region" description="Helical" evidence="5">
    <location>
        <begin position="351"/>
        <end position="370"/>
    </location>
</feature>
<feature type="transmembrane region" description="Helical" evidence="5">
    <location>
        <begin position="195"/>
        <end position="216"/>
    </location>
</feature>
<gene>
    <name evidence="7" type="ORF">OMP40_10935</name>
</gene>
<feature type="transmembrane region" description="Helical" evidence="5">
    <location>
        <begin position="20"/>
        <end position="42"/>
    </location>
</feature>
<feature type="transmembrane region" description="Helical" evidence="5">
    <location>
        <begin position="290"/>
        <end position="313"/>
    </location>
</feature>
<organism evidence="7 8">
    <name type="scientific">Cohnella rhizosphaerae</name>
    <dbReference type="NCBI Taxonomy" id="1457232"/>
    <lineage>
        <taxon>Bacteria</taxon>
        <taxon>Bacillati</taxon>
        <taxon>Bacillota</taxon>
        <taxon>Bacilli</taxon>
        <taxon>Bacillales</taxon>
        <taxon>Paenibacillaceae</taxon>
        <taxon>Cohnella</taxon>
    </lineage>
</organism>
<comment type="caution">
    <text evidence="7">The sequence shown here is derived from an EMBL/GenBank/DDBJ whole genome shotgun (WGS) entry which is preliminary data.</text>
</comment>
<evidence type="ECO:0000313" key="8">
    <source>
        <dbReference type="Proteomes" id="UP001153404"/>
    </source>
</evidence>
<reference evidence="7" key="1">
    <citation type="submission" date="2022-10" db="EMBL/GenBank/DDBJ databases">
        <title>Comparative genomic analysis of Cohnella hashimotonis sp. nov., isolated from the International Space Station.</title>
        <authorList>
            <person name="Simpson A."/>
            <person name="Venkateswaran K."/>
        </authorList>
    </citation>
    <scope>NUCLEOTIDE SEQUENCE</scope>
    <source>
        <strain evidence="7">DSM 28161</strain>
    </source>
</reference>
<feature type="domain" description="ABC-2 type transporter transmembrane" evidence="6">
    <location>
        <begin position="19"/>
        <end position="399"/>
    </location>
</feature>
<feature type="transmembrane region" description="Helical" evidence="5">
    <location>
        <begin position="245"/>
        <end position="269"/>
    </location>
</feature>
<evidence type="ECO:0000256" key="1">
    <source>
        <dbReference type="ARBA" id="ARBA00004141"/>
    </source>
</evidence>
<evidence type="ECO:0000256" key="4">
    <source>
        <dbReference type="ARBA" id="ARBA00023136"/>
    </source>
</evidence>
<feature type="transmembrane region" description="Helical" evidence="5">
    <location>
        <begin position="376"/>
        <end position="399"/>
    </location>
</feature>
<keyword evidence="4 5" id="KW-0472">Membrane</keyword>
<dbReference type="Proteomes" id="UP001153404">
    <property type="component" value="Unassembled WGS sequence"/>
</dbReference>
<name>A0A9X4KT78_9BACL</name>
<dbReference type="InterPro" id="IPR013525">
    <property type="entry name" value="ABC2_TM"/>
</dbReference>
<dbReference type="AlphaFoldDB" id="A0A9X4KT78"/>
<sequence>MNSMRTVIAFTMQNKLRSKSFIITTIILGVLLVVGANVPYFIDKMTGPGTAAKVGYVASEQGEIIKGLEQQFGLAEEKQVELVPVEASGAEADKTAALQQAIDDGKIKGYLTFTENPEIGFPDVVYHSKKMLDSGTSSALQSGLQTVKTQQAVRDANLTDEQFAKLLAPVKLDTVQISDGAAGGKTEAEQGTAIGLTYAILILLFMSVMITGQLIATEITAEKSSRVMEIIVTSVAPLKQMFGKVIGTFLVGLLQLVVLVGAALVNLTLPHNKGALEKFGIDLSSIEPKMIIFAIVMYLLGYFLYAMLFAAIGSLVSRTEDLSQTSMPVTMLSLAGFYIAIYGLTNPESTFITVCSFIPFFSPFILFLRIGLADPAWWEIALSVGILIVSVLAIGWLAAKIYRIGVLMYGKKPSFKEVFKAMKAYKV</sequence>
<dbReference type="PANTHER" id="PTHR43471:SF3">
    <property type="entry name" value="ABC TRANSPORTER PERMEASE PROTEIN NATB"/>
    <property type="match status" value="1"/>
</dbReference>
<keyword evidence="3 5" id="KW-1133">Transmembrane helix</keyword>
<evidence type="ECO:0000256" key="2">
    <source>
        <dbReference type="ARBA" id="ARBA00022692"/>
    </source>
</evidence>
<evidence type="ECO:0000256" key="5">
    <source>
        <dbReference type="SAM" id="Phobius"/>
    </source>
</evidence>
<evidence type="ECO:0000256" key="3">
    <source>
        <dbReference type="ARBA" id="ARBA00022989"/>
    </source>
</evidence>
<evidence type="ECO:0000313" key="7">
    <source>
        <dbReference type="EMBL" id="MDG0809791.1"/>
    </source>
</evidence>
<dbReference type="PANTHER" id="PTHR43471">
    <property type="entry name" value="ABC TRANSPORTER PERMEASE"/>
    <property type="match status" value="1"/>
</dbReference>
<keyword evidence="8" id="KW-1185">Reference proteome</keyword>
<evidence type="ECO:0000259" key="6">
    <source>
        <dbReference type="Pfam" id="PF12698"/>
    </source>
</evidence>
<proteinExistence type="predicted"/>
<accession>A0A9X4KT78</accession>
<protein>
    <submittedName>
        <fullName evidence="7">ABC transporter permease</fullName>
    </submittedName>
</protein>
<dbReference type="GO" id="GO:0016020">
    <property type="term" value="C:membrane"/>
    <property type="evidence" value="ECO:0007669"/>
    <property type="project" value="UniProtKB-SubCell"/>
</dbReference>
<dbReference type="EMBL" id="JAPDIA010000003">
    <property type="protein sequence ID" value="MDG0809791.1"/>
    <property type="molecule type" value="Genomic_DNA"/>
</dbReference>